<dbReference type="InterPro" id="IPR003103">
    <property type="entry name" value="BAG_domain"/>
</dbReference>
<protein>
    <recommendedName>
        <fullName evidence="1">BAG domain-containing protein</fullName>
    </recommendedName>
</protein>
<feature type="domain" description="BAG" evidence="1">
    <location>
        <begin position="8"/>
        <end position="41"/>
    </location>
</feature>
<dbReference type="PROSITE" id="PS51035">
    <property type="entry name" value="BAG"/>
    <property type="match status" value="1"/>
</dbReference>
<dbReference type="InterPro" id="IPR036533">
    <property type="entry name" value="BAG_dom_sf"/>
</dbReference>
<dbReference type="GO" id="GO:0051087">
    <property type="term" value="F:protein-folding chaperone binding"/>
    <property type="evidence" value="ECO:0007669"/>
    <property type="project" value="InterPro"/>
</dbReference>
<reference evidence="2" key="2">
    <citation type="submission" date="2025-08" db="UniProtKB">
        <authorList>
            <consortium name="Ensembl"/>
        </authorList>
    </citation>
    <scope>IDENTIFICATION</scope>
</reference>
<dbReference type="SUPFAM" id="SSF63491">
    <property type="entry name" value="BAG domain"/>
    <property type="match status" value="1"/>
</dbReference>
<name>A0A8C2S2L2_CAPHI</name>
<dbReference type="Gene3D" id="1.20.58.120">
    <property type="entry name" value="BAG domain"/>
    <property type="match status" value="1"/>
</dbReference>
<evidence type="ECO:0000313" key="2">
    <source>
        <dbReference type="Ensembl" id="ENSCHIP00010037493.1"/>
    </source>
</evidence>
<dbReference type="Ensembl" id="ENSCHIT00010052584.1">
    <property type="protein sequence ID" value="ENSCHIP00010037493.1"/>
    <property type="gene ID" value="ENSCHIG00010027839.1"/>
</dbReference>
<evidence type="ECO:0000259" key="1">
    <source>
        <dbReference type="PROSITE" id="PS51035"/>
    </source>
</evidence>
<proteinExistence type="predicted"/>
<reference evidence="2" key="1">
    <citation type="submission" date="2019-03" db="EMBL/GenBank/DDBJ databases">
        <title>Genome sequencing and reference-guided assembly of Black Bengal Goat (Capra hircus).</title>
        <authorList>
            <person name="Siddiki A.Z."/>
            <person name="Baten A."/>
            <person name="Billah M."/>
            <person name="Alam M.A.U."/>
            <person name="Shawrob K.S.M."/>
            <person name="Saha S."/>
            <person name="Chowdhury M."/>
            <person name="Rahman A.H."/>
            <person name="Stear M."/>
            <person name="Miah G."/>
            <person name="Das G.B."/>
            <person name="Hossain M.M."/>
            <person name="Kumkum M."/>
            <person name="Islam M.S."/>
            <person name="Mollah A.M."/>
            <person name="Ahsan A."/>
            <person name="Tusar F."/>
            <person name="Khan M.K.I."/>
        </authorList>
    </citation>
    <scope>NUCLEOTIDE SEQUENCE [LARGE SCALE GENOMIC DNA]</scope>
</reference>
<dbReference type="AlphaFoldDB" id="A0A8C2S2L2"/>
<sequence length="60" mass="6925">STECHFPDTLILPENFKDSRMKRKGLVKRIQAFLAECDTVEQNICRETERLQSTNLALAD</sequence>
<accession>A0A8C2S2L2</accession>
<organism evidence="2">
    <name type="scientific">Capra hircus</name>
    <name type="common">Goat</name>
    <dbReference type="NCBI Taxonomy" id="9925"/>
    <lineage>
        <taxon>Eukaryota</taxon>
        <taxon>Metazoa</taxon>
        <taxon>Chordata</taxon>
        <taxon>Craniata</taxon>
        <taxon>Vertebrata</taxon>
        <taxon>Euteleostomi</taxon>
        <taxon>Mammalia</taxon>
        <taxon>Eutheria</taxon>
        <taxon>Laurasiatheria</taxon>
        <taxon>Artiodactyla</taxon>
        <taxon>Ruminantia</taxon>
        <taxon>Pecora</taxon>
        <taxon>Bovidae</taxon>
        <taxon>Caprinae</taxon>
        <taxon>Capra</taxon>
    </lineage>
</organism>